<dbReference type="Proteomes" id="UP000775213">
    <property type="component" value="Unassembled WGS sequence"/>
</dbReference>
<dbReference type="PANTHER" id="PTHR31717">
    <property type="entry name" value="ZINC FINGER PROTEIN CONSTANS-LIKE 10"/>
    <property type="match status" value="1"/>
</dbReference>
<dbReference type="PANTHER" id="PTHR31717:SF142">
    <property type="entry name" value="B-BOX DOMAIN PROTEIN 30-RELATED"/>
    <property type="match status" value="1"/>
</dbReference>
<evidence type="ECO:0000313" key="5">
    <source>
        <dbReference type="EMBL" id="KAH0450192.1"/>
    </source>
</evidence>
<protein>
    <recommendedName>
        <fullName evidence="4">B box-type domain-containing protein</fullName>
    </recommendedName>
</protein>
<evidence type="ECO:0000313" key="6">
    <source>
        <dbReference type="Proteomes" id="UP000775213"/>
    </source>
</evidence>
<dbReference type="SMART" id="SM00336">
    <property type="entry name" value="BBOX"/>
    <property type="match status" value="1"/>
</dbReference>
<accession>A0AAV7G1Y9</accession>
<dbReference type="CDD" id="cd19821">
    <property type="entry name" value="Bbox1_BBX-like"/>
    <property type="match status" value="1"/>
</dbReference>
<comment type="caution">
    <text evidence="5">The sequence shown here is derived from an EMBL/GenBank/DDBJ whole genome shotgun (WGS) entry which is preliminary data.</text>
</comment>
<dbReference type="EMBL" id="JAGFBR010000018">
    <property type="protein sequence ID" value="KAH0450192.1"/>
    <property type="molecule type" value="Genomic_DNA"/>
</dbReference>
<evidence type="ECO:0000256" key="3">
    <source>
        <dbReference type="ARBA" id="ARBA00022833"/>
    </source>
</evidence>
<keyword evidence="1" id="KW-0479">Metal-binding</keyword>
<dbReference type="Pfam" id="PF00643">
    <property type="entry name" value="zf-B_box"/>
    <property type="match status" value="1"/>
</dbReference>
<organism evidence="5 6">
    <name type="scientific">Dendrobium chrysotoxum</name>
    <name type="common">Orchid</name>
    <dbReference type="NCBI Taxonomy" id="161865"/>
    <lineage>
        <taxon>Eukaryota</taxon>
        <taxon>Viridiplantae</taxon>
        <taxon>Streptophyta</taxon>
        <taxon>Embryophyta</taxon>
        <taxon>Tracheophyta</taxon>
        <taxon>Spermatophyta</taxon>
        <taxon>Magnoliopsida</taxon>
        <taxon>Liliopsida</taxon>
        <taxon>Asparagales</taxon>
        <taxon>Orchidaceae</taxon>
        <taxon>Epidendroideae</taxon>
        <taxon>Malaxideae</taxon>
        <taxon>Dendrobiinae</taxon>
        <taxon>Dendrobium</taxon>
    </lineage>
</organism>
<proteinExistence type="predicted"/>
<dbReference type="GO" id="GO:0008270">
    <property type="term" value="F:zinc ion binding"/>
    <property type="evidence" value="ECO:0007669"/>
    <property type="project" value="UniProtKB-KW"/>
</dbReference>
<reference evidence="5 6" key="1">
    <citation type="journal article" date="2021" name="Hortic Res">
        <title>Chromosome-scale assembly of the Dendrobium chrysotoxum genome enhances the understanding of orchid evolution.</title>
        <authorList>
            <person name="Zhang Y."/>
            <person name="Zhang G.Q."/>
            <person name="Zhang D."/>
            <person name="Liu X.D."/>
            <person name="Xu X.Y."/>
            <person name="Sun W.H."/>
            <person name="Yu X."/>
            <person name="Zhu X."/>
            <person name="Wang Z.W."/>
            <person name="Zhao X."/>
            <person name="Zhong W.Y."/>
            <person name="Chen H."/>
            <person name="Yin W.L."/>
            <person name="Huang T."/>
            <person name="Niu S.C."/>
            <person name="Liu Z.J."/>
        </authorList>
    </citation>
    <scope>NUCLEOTIDE SEQUENCE [LARGE SCALE GENOMIC DNA]</scope>
    <source>
        <strain evidence="5">Lindl</strain>
    </source>
</reference>
<dbReference type="InterPro" id="IPR000315">
    <property type="entry name" value="Znf_B-box"/>
</dbReference>
<dbReference type="InterPro" id="IPR049808">
    <property type="entry name" value="CONSTANS-like_Bbox1"/>
</dbReference>
<evidence type="ECO:0000256" key="1">
    <source>
        <dbReference type="ARBA" id="ARBA00022723"/>
    </source>
</evidence>
<evidence type="ECO:0000259" key="4">
    <source>
        <dbReference type="SMART" id="SM00336"/>
    </source>
</evidence>
<keyword evidence="2" id="KW-0863">Zinc-finger</keyword>
<keyword evidence="6" id="KW-1185">Reference proteome</keyword>
<gene>
    <name evidence="5" type="ORF">IEQ34_020884</name>
</gene>
<evidence type="ECO:0000256" key="2">
    <source>
        <dbReference type="ARBA" id="ARBA00022771"/>
    </source>
</evidence>
<name>A0AAV7G1Y9_DENCH</name>
<sequence length="191" mass="20572">MKSDVRRECELCKGEASVYCEADAAFLCSACDDRVHGANFLAGRHVRAVACAGCRSFAAGTISGAGFAPIYSLCRACDPAFPPTTISRSSSCASTAKSASSAVVFAGRAVRLKRRRRGRVTMVIRVLGEYEGSAAEVPIRVTMATGVRKKVRDGGRMRARKLARVIIQADPILARAVVRRRFAKEGWDQCP</sequence>
<keyword evidence="3" id="KW-0862">Zinc</keyword>
<dbReference type="AlphaFoldDB" id="A0AAV7G1Y9"/>
<feature type="domain" description="B box-type" evidence="4">
    <location>
        <begin position="4"/>
        <end position="50"/>
    </location>
</feature>